<name>A0A2P5DZB3_PARAD</name>
<dbReference type="EMBL" id="JXTB01000008">
    <property type="protein sequence ID" value="PON78638.1"/>
    <property type="molecule type" value="Genomic_DNA"/>
</dbReference>
<gene>
    <name evidence="2" type="ORF">PanWU01x14_018960</name>
</gene>
<proteinExistence type="predicted"/>
<reference evidence="3" key="1">
    <citation type="submission" date="2016-06" db="EMBL/GenBank/DDBJ databases">
        <title>Parallel loss of symbiosis genes in relatives of nitrogen-fixing non-legume Parasponia.</title>
        <authorList>
            <person name="Van Velzen R."/>
            <person name="Holmer R."/>
            <person name="Bu F."/>
            <person name="Rutten L."/>
            <person name="Van Zeijl A."/>
            <person name="Liu W."/>
            <person name="Santuari L."/>
            <person name="Cao Q."/>
            <person name="Sharma T."/>
            <person name="Shen D."/>
            <person name="Roswanjaya Y."/>
            <person name="Wardhani T."/>
            <person name="Kalhor M.S."/>
            <person name="Jansen J."/>
            <person name="Van den Hoogen J."/>
            <person name="Gungor B."/>
            <person name="Hartog M."/>
            <person name="Hontelez J."/>
            <person name="Verver J."/>
            <person name="Yang W.-C."/>
            <person name="Schijlen E."/>
            <person name="Repin R."/>
            <person name="Schilthuizen M."/>
            <person name="Schranz E."/>
            <person name="Heidstra R."/>
            <person name="Miyata K."/>
            <person name="Fedorova E."/>
            <person name="Kohlen W."/>
            <person name="Bisseling T."/>
            <person name="Smit S."/>
            <person name="Geurts R."/>
        </authorList>
    </citation>
    <scope>NUCLEOTIDE SEQUENCE [LARGE SCALE GENOMIC DNA]</scope>
    <source>
        <strain evidence="3">cv. WU1-14</strain>
    </source>
</reference>
<feature type="region of interest" description="Disordered" evidence="1">
    <location>
        <begin position="1"/>
        <end position="23"/>
    </location>
</feature>
<keyword evidence="3" id="KW-1185">Reference proteome</keyword>
<evidence type="ECO:0000313" key="3">
    <source>
        <dbReference type="Proteomes" id="UP000237105"/>
    </source>
</evidence>
<sequence>MSELEISKKPSKDEASHWKSQYDGPSANYLSLKGKLDYASKKVADLEDQIENIQCDTYMEGKASSWDPEKTSEEYEKLQKEFTAAEVESSGIM</sequence>
<comment type="caution">
    <text evidence="2">The sequence shown here is derived from an EMBL/GenBank/DDBJ whole genome shotgun (WGS) entry which is preliminary data.</text>
</comment>
<evidence type="ECO:0000256" key="1">
    <source>
        <dbReference type="SAM" id="MobiDB-lite"/>
    </source>
</evidence>
<feature type="compositionally biased region" description="Basic and acidic residues" evidence="1">
    <location>
        <begin position="1"/>
        <end position="17"/>
    </location>
</feature>
<organism evidence="2 3">
    <name type="scientific">Parasponia andersonii</name>
    <name type="common">Sponia andersonii</name>
    <dbReference type="NCBI Taxonomy" id="3476"/>
    <lineage>
        <taxon>Eukaryota</taxon>
        <taxon>Viridiplantae</taxon>
        <taxon>Streptophyta</taxon>
        <taxon>Embryophyta</taxon>
        <taxon>Tracheophyta</taxon>
        <taxon>Spermatophyta</taxon>
        <taxon>Magnoliopsida</taxon>
        <taxon>eudicotyledons</taxon>
        <taxon>Gunneridae</taxon>
        <taxon>Pentapetalae</taxon>
        <taxon>rosids</taxon>
        <taxon>fabids</taxon>
        <taxon>Rosales</taxon>
        <taxon>Cannabaceae</taxon>
        <taxon>Parasponia</taxon>
    </lineage>
</organism>
<dbReference type="AlphaFoldDB" id="A0A2P5DZB3"/>
<accession>A0A2P5DZB3</accession>
<dbReference type="OrthoDB" id="1926336at2759"/>
<protein>
    <submittedName>
        <fullName evidence="2">Uncharacterized protein</fullName>
    </submittedName>
</protein>
<evidence type="ECO:0000313" key="2">
    <source>
        <dbReference type="EMBL" id="PON78638.1"/>
    </source>
</evidence>
<dbReference type="Proteomes" id="UP000237105">
    <property type="component" value="Unassembled WGS sequence"/>
</dbReference>